<sequence length="100" mass="10842">MLIAYRTLPTCGTVIVEVDSADVIRLIRNSLASANGPLLLLHIGALGNRVWDVQFQQVMRSDNIIADRMVKLADSGDFEVHKFSVPPVAVVDLLAADGNI</sequence>
<evidence type="ECO:0000313" key="2">
    <source>
        <dbReference type="EMBL" id="KAK9030542.1"/>
    </source>
</evidence>
<evidence type="ECO:0000259" key="1">
    <source>
        <dbReference type="Pfam" id="PF13456"/>
    </source>
</evidence>
<proteinExistence type="predicted"/>
<evidence type="ECO:0000313" key="3">
    <source>
        <dbReference type="Proteomes" id="UP001396334"/>
    </source>
</evidence>
<dbReference type="Pfam" id="PF13456">
    <property type="entry name" value="RVT_3"/>
    <property type="match status" value="1"/>
</dbReference>
<dbReference type="EMBL" id="JBBPBN010000010">
    <property type="protein sequence ID" value="KAK9030542.1"/>
    <property type="molecule type" value="Genomic_DNA"/>
</dbReference>
<organism evidence="2 3">
    <name type="scientific">Hibiscus sabdariffa</name>
    <name type="common">roselle</name>
    <dbReference type="NCBI Taxonomy" id="183260"/>
    <lineage>
        <taxon>Eukaryota</taxon>
        <taxon>Viridiplantae</taxon>
        <taxon>Streptophyta</taxon>
        <taxon>Embryophyta</taxon>
        <taxon>Tracheophyta</taxon>
        <taxon>Spermatophyta</taxon>
        <taxon>Magnoliopsida</taxon>
        <taxon>eudicotyledons</taxon>
        <taxon>Gunneridae</taxon>
        <taxon>Pentapetalae</taxon>
        <taxon>rosids</taxon>
        <taxon>malvids</taxon>
        <taxon>Malvales</taxon>
        <taxon>Malvaceae</taxon>
        <taxon>Malvoideae</taxon>
        <taxon>Hibiscus</taxon>
    </lineage>
</organism>
<reference evidence="2 3" key="1">
    <citation type="journal article" date="2024" name="G3 (Bethesda)">
        <title>Genome assembly of Hibiscus sabdariffa L. provides insights into metabolisms of medicinal natural products.</title>
        <authorList>
            <person name="Kim T."/>
        </authorList>
    </citation>
    <scope>NUCLEOTIDE SEQUENCE [LARGE SCALE GENOMIC DNA]</scope>
    <source>
        <strain evidence="2">TK-2024</strain>
        <tissue evidence="2">Old leaves</tissue>
    </source>
</reference>
<dbReference type="Proteomes" id="UP001396334">
    <property type="component" value="Unassembled WGS sequence"/>
</dbReference>
<comment type="caution">
    <text evidence="2">The sequence shown here is derived from an EMBL/GenBank/DDBJ whole genome shotgun (WGS) entry which is preliminary data.</text>
</comment>
<feature type="domain" description="RNase H type-1" evidence="1">
    <location>
        <begin position="13"/>
        <end position="72"/>
    </location>
</feature>
<gene>
    <name evidence="2" type="ORF">V6N11_031967</name>
</gene>
<name>A0ABR2SZJ1_9ROSI</name>
<dbReference type="InterPro" id="IPR002156">
    <property type="entry name" value="RNaseH_domain"/>
</dbReference>
<protein>
    <recommendedName>
        <fullName evidence="1">RNase H type-1 domain-containing protein</fullName>
    </recommendedName>
</protein>
<keyword evidence="3" id="KW-1185">Reference proteome</keyword>
<accession>A0ABR2SZJ1</accession>